<keyword evidence="3" id="KW-1185">Reference proteome</keyword>
<accession>A0A378JLC0</accession>
<name>A0A378JLC0_9GAMM</name>
<keyword evidence="2" id="KW-0969">Cilium</keyword>
<evidence type="ECO:0000259" key="1">
    <source>
        <dbReference type="Pfam" id="PF01052"/>
    </source>
</evidence>
<feature type="domain" description="Flagellar motor switch protein FliN-like C-terminal" evidence="1">
    <location>
        <begin position="48"/>
        <end position="114"/>
    </location>
</feature>
<keyword evidence="2" id="KW-0966">Cell projection</keyword>
<dbReference type="AlphaFoldDB" id="A0A378JLC0"/>
<dbReference type="OrthoDB" id="9806941at2"/>
<keyword evidence="2" id="KW-0282">Flagellum</keyword>
<reference evidence="2 3" key="1">
    <citation type="submission" date="2018-06" db="EMBL/GenBank/DDBJ databases">
        <authorList>
            <consortium name="Pathogen Informatics"/>
            <person name="Doyle S."/>
        </authorList>
    </citation>
    <scope>NUCLEOTIDE SEQUENCE [LARGE SCALE GENOMIC DNA]</scope>
    <source>
        <strain evidence="2 3">NCTC13316</strain>
    </source>
</reference>
<dbReference type="Pfam" id="PF01052">
    <property type="entry name" value="FliMN_C"/>
    <property type="match status" value="1"/>
</dbReference>
<dbReference type="InterPro" id="IPR036429">
    <property type="entry name" value="SpoA-like_sf"/>
</dbReference>
<dbReference type="EMBL" id="UGOD01000001">
    <property type="protein sequence ID" value="STX52025.1"/>
    <property type="molecule type" value="Genomic_DNA"/>
</dbReference>
<gene>
    <name evidence="2" type="ORF">NCTC13316_02129</name>
</gene>
<evidence type="ECO:0000313" key="2">
    <source>
        <dbReference type="EMBL" id="STX52025.1"/>
    </source>
</evidence>
<organism evidence="2 3">
    <name type="scientific">Legionella busanensis</name>
    <dbReference type="NCBI Taxonomy" id="190655"/>
    <lineage>
        <taxon>Bacteria</taxon>
        <taxon>Pseudomonadati</taxon>
        <taxon>Pseudomonadota</taxon>
        <taxon>Gammaproteobacteria</taxon>
        <taxon>Legionellales</taxon>
        <taxon>Legionellaceae</taxon>
        <taxon>Legionella</taxon>
    </lineage>
</organism>
<dbReference type="Proteomes" id="UP000254794">
    <property type="component" value="Unassembled WGS sequence"/>
</dbReference>
<dbReference type="InterPro" id="IPR001543">
    <property type="entry name" value="FliN-like_C"/>
</dbReference>
<evidence type="ECO:0000313" key="3">
    <source>
        <dbReference type="Proteomes" id="UP000254794"/>
    </source>
</evidence>
<sequence>MARKGILSQEEIDALLGIARPSNQLINLKKTKPSVLKEEKKSLSEKNLLAVNLIINVPLIYKTITLEEYLNLQVGDFLPLELTPTVTINLAKTPVFTATIERYIDKRALKLVDRLSYDKT</sequence>
<dbReference type="SUPFAM" id="SSF101801">
    <property type="entry name" value="Surface presentation of antigens (SPOA)"/>
    <property type="match status" value="1"/>
</dbReference>
<dbReference type="RefSeq" id="WP_160116196.1">
    <property type="nucleotide sequence ID" value="NZ_CAAAHP010000002.1"/>
</dbReference>
<proteinExistence type="predicted"/>
<protein>
    <submittedName>
        <fullName evidence="2">Flagellar protein</fullName>
    </submittedName>
</protein>